<dbReference type="AlphaFoldDB" id="A0A7W5P719"/>
<gene>
    <name evidence="1" type="ORF">FHX39_001365</name>
</gene>
<evidence type="ECO:0000313" key="1">
    <source>
        <dbReference type="EMBL" id="MBB3326421.1"/>
    </source>
</evidence>
<protein>
    <submittedName>
        <fullName evidence="1">Uncharacterized protein</fullName>
    </submittedName>
</protein>
<sequence length="62" mass="6587">MPLALPAPRLIGPGSEVQHVDPGRGRMLLEIPMLRLARLPGTGADAERLADAVDLFAGSRRS</sequence>
<dbReference type="Proteomes" id="UP000565572">
    <property type="component" value="Unassembled WGS sequence"/>
</dbReference>
<name>A0A7W5P719_9ACTN</name>
<dbReference type="EMBL" id="JACHZG010000001">
    <property type="protein sequence ID" value="MBB3326421.1"/>
    <property type="molecule type" value="Genomic_DNA"/>
</dbReference>
<comment type="caution">
    <text evidence="1">The sequence shown here is derived from an EMBL/GenBank/DDBJ whole genome shotgun (WGS) entry which is preliminary data.</text>
</comment>
<proteinExistence type="predicted"/>
<accession>A0A7W5P719</accession>
<keyword evidence="2" id="KW-1185">Reference proteome</keyword>
<reference evidence="1 2" key="1">
    <citation type="submission" date="2020-08" db="EMBL/GenBank/DDBJ databases">
        <title>Sequencing the genomes of 1000 actinobacteria strains.</title>
        <authorList>
            <person name="Klenk H.-P."/>
        </authorList>
    </citation>
    <scope>NUCLEOTIDE SEQUENCE [LARGE SCALE GENOMIC DNA]</scope>
    <source>
        <strain evidence="1 2">DSM 11053</strain>
    </source>
</reference>
<evidence type="ECO:0000313" key="2">
    <source>
        <dbReference type="Proteomes" id="UP000565572"/>
    </source>
</evidence>
<organism evidence="1 2">
    <name type="scientific">Microlunatus antarcticus</name>
    <dbReference type="NCBI Taxonomy" id="53388"/>
    <lineage>
        <taxon>Bacteria</taxon>
        <taxon>Bacillati</taxon>
        <taxon>Actinomycetota</taxon>
        <taxon>Actinomycetes</taxon>
        <taxon>Propionibacteriales</taxon>
        <taxon>Propionibacteriaceae</taxon>
        <taxon>Microlunatus</taxon>
    </lineage>
</organism>